<comment type="caution">
    <text evidence="3">The sequence shown here is derived from an EMBL/GenBank/DDBJ whole genome shotgun (WGS) entry which is preliminary data.</text>
</comment>
<feature type="domain" description="Survival protein SurE-like phosphatase/nucleotidase" evidence="2">
    <location>
        <begin position="18"/>
        <end position="306"/>
    </location>
</feature>
<gene>
    <name evidence="3" type="ORF">CLIB1423_01S11188</name>
</gene>
<dbReference type="InterPro" id="IPR002828">
    <property type="entry name" value="SurE-like_Pase/nucleotidase"/>
</dbReference>
<sequence>MLILGYLLLVPSTLALNILLSSSNSWVSKNIRHLQYELELQNHKVILVAPLYNQCQGNSDCSARSDIRAETSEFDGGEYGHLLKSHQAYYKNIKAAAAGVVRGAKGVILNKKNYTPFETSDNSYQGKDFGQDPSNLNAWFVNNSPTNTLLIALDIILPKFYPDFQPDLIILGPDEGVSFTDSVPYSKRIMGESINPHEEMVRLAMIKNIATVCVGTEDKHNVYFQDEKIFDITQQQQVLPNSESDDSVEVESSTKSNRFVQNIKFINSKIVELIGTLSEKMLLDKAEALLPNQTSLNINFPSMNHDYSRCSTSRANEELNPRFNQIIYDEEESSVDYFKIPSFVMASNGELVLEGEYTIDISTNSKLMREDPMDETYIDTASLYFKHRVKTYKDEAPPQDYSDNEDFRKLVLRNDLERLALRDCLISVTVNNLEFNGLGKEYFDLGN</sequence>
<evidence type="ECO:0000313" key="4">
    <source>
        <dbReference type="Proteomes" id="UP000837801"/>
    </source>
</evidence>
<evidence type="ECO:0000259" key="2">
    <source>
        <dbReference type="Pfam" id="PF01975"/>
    </source>
</evidence>
<accession>A0A9P0VW37</accession>
<dbReference type="Gene3D" id="3.40.1210.10">
    <property type="entry name" value="Survival protein SurE-like phosphatase/nucleotidase"/>
    <property type="match status" value="1"/>
</dbReference>
<evidence type="ECO:0000313" key="3">
    <source>
        <dbReference type="EMBL" id="CAH2350486.1"/>
    </source>
</evidence>
<feature type="signal peptide" evidence="1">
    <location>
        <begin position="1"/>
        <end position="15"/>
    </location>
</feature>
<name>A0A9P0VW37_9ASCO</name>
<dbReference type="InterPro" id="IPR036523">
    <property type="entry name" value="SurE-like_sf"/>
</dbReference>
<proteinExistence type="predicted"/>
<dbReference type="AlphaFoldDB" id="A0A9P0VW37"/>
<dbReference type="GO" id="GO:0016787">
    <property type="term" value="F:hydrolase activity"/>
    <property type="evidence" value="ECO:0007669"/>
    <property type="project" value="InterPro"/>
</dbReference>
<dbReference type="Proteomes" id="UP000837801">
    <property type="component" value="Unassembled WGS sequence"/>
</dbReference>
<feature type="chain" id="PRO_5040112999" description="Survival protein SurE-like phosphatase/nucleotidase domain-containing protein" evidence="1">
    <location>
        <begin position="16"/>
        <end position="447"/>
    </location>
</feature>
<keyword evidence="4" id="KW-1185">Reference proteome</keyword>
<protein>
    <recommendedName>
        <fullName evidence="2">Survival protein SurE-like phosphatase/nucleotidase domain-containing protein</fullName>
    </recommendedName>
</protein>
<evidence type="ECO:0000256" key="1">
    <source>
        <dbReference type="SAM" id="SignalP"/>
    </source>
</evidence>
<reference evidence="3" key="1">
    <citation type="submission" date="2022-03" db="EMBL/GenBank/DDBJ databases">
        <authorList>
            <person name="Legras J.-L."/>
            <person name="Devillers H."/>
            <person name="Grondin C."/>
        </authorList>
    </citation>
    <scope>NUCLEOTIDE SEQUENCE</scope>
    <source>
        <strain evidence="3">CLIB 1423</strain>
    </source>
</reference>
<dbReference type="Pfam" id="PF01975">
    <property type="entry name" value="SurE"/>
    <property type="match status" value="1"/>
</dbReference>
<dbReference type="SUPFAM" id="SSF64167">
    <property type="entry name" value="SurE-like"/>
    <property type="match status" value="1"/>
</dbReference>
<dbReference type="EMBL" id="CAKXYY010000001">
    <property type="protein sequence ID" value="CAH2350486.1"/>
    <property type="molecule type" value="Genomic_DNA"/>
</dbReference>
<dbReference type="OrthoDB" id="4018688at2759"/>
<keyword evidence="1" id="KW-0732">Signal</keyword>
<organism evidence="3 4">
    <name type="scientific">[Candida] railenensis</name>
    <dbReference type="NCBI Taxonomy" id="45579"/>
    <lineage>
        <taxon>Eukaryota</taxon>
        <taxon>Fungi</taxon>
        <taxon>Dikarya</taxon>
        <taxon>Ascomycota</taxon>
        <taxon>Saccharomycotina</taxon>
        <taxon>Pichiomycetes</taxon>
        <taxon>Debaryomycetaceae</taxon>
        <taxon>Kurtzmaniella</taxon>
    </lineage>
</organism>